<feature type="domain" description="Peptidoglycan binding-like" evidence="1">
    <location>
        <begin position="2"/>
        <end position="31"/>
    </location>
</feature>
<proteinExistence type="predicted"/>
<dbReference type="InParanoid" id="D9QI68"/>
<evidence type="ECO:0000259" key="1">
    <source>
        <dbReference type="Pfam" id="PF01471"/>
    </source>
</evidence>
<dbReference type="InterPro" id="IPR002477">
    <property type="entry name" value="Peptidoglycan-bd-like"/>
</dbReference>
<dbReference type="Gene3D" id="1.10.101.10">
    <property type="entry name" value="PGBD-like superfamily/PGBD"/>
    <property type="match status" value="1"/>
</dbReference>
<dbReference type="Proteomes" id="UP000002696">
    <property type="component" value="Chromosome"/>
</dbReference>
<evidence type="ECO:0000313" key="3">
    <source>
        <dbReference type="Proteomes" id="UP000002696"/>
    </source>
</evidence>
<gene>
    <name evidence="2" type="ordered locus">Bresu_2015</name>
</gene>
<dbReference type="InterPro" id="IPR036366">
    <property type="entry name" value="PGBDSf"/>
</dbReference>
<dbReference type="KEGG" id="bsb:Bresu_2015"/>
<dbReference type="SUPFAM" id="SSF47090">
    <property type="entry name" value="PGBD-like"/>
    <property type="match status" value="1"/>
</dbReference>
<sequence>MDVRDLQRRLQALGCYAGAIDEGFGPASMAAL</sequence>
<dbReference type="AlphaFoldDB" id="D9QI68"/>
<reference evidence="3" key="1">
    <citation type="journal article" date="2011" name="J. Bacteriol.">
        <title>Genome sequences of eight morphologically diverse alphaproteobacteria.</title>
        <authorList>
            <consortium name="US DOE Joint Genome Institute"/>
            <person name="Brown P.J."/>
            <person name="Kysela D.T."/>
            <person name="Buechlein A."/>
            <person name="Hemmerich C."/>
            <person name="Brun Y.V."/>
        </authorList>
    </citation>
    <scope>NUCLEOTIDE SEQUENCE [LARGE SCALE GENOMIC DNA]</scope>
    <source>
        <strain evidence="3">ATCC 15264 / DSM 4735 / LMG 14903 / NBRC 16000 / CB 81</strain>
    </source>
</reference>
<dbReference type="Pfam" id="PF01471">
    <property type="entry name" value="PG_binding_1"/>
    <property type="match status" value="1"/>
</dbReference>
<dbReference type="RefSeq" id="WP_013269427.1">
    <property type="nucleotide sequence ID" value="NC_014375.1"/>
</dbReference>
<dbReference type="HOGENOM" id="CLU_3388419_0_0_5"/>
<dbReference type="EMBL" id="CP002102">
    <property type="protein sequence ID" value="ADL01326.1"/>
    <property type="molecule type" value="Genomic_DNA"/>
</dbReference>
<dbReference type="InterPro" id="IPR036365">
    <property type="entry name" value="PGBD-like_sf"/>
</dbReference>
<protein>
    <submittedName>
        <fullName evidence="2">Peptidoglycan-binding domain 1 protein</fullName>
    </submittedName>
</protein>
<keyword evidence="3" id="KW-1185">Reference proteome</keyword>
<name>D9QI68_BRESC</name>
<evidence type="ECO:0000313" key="2">
    <source>
        <dbReference type="EMBL" id="ADL01326.1"/>
    </source>
</evidence>
<accession>D9QI68</accession>
<organism evidence="2 3">
    <name type="scientific">Brevundimonas subvibrioides (strain ATCC 15264 / DSM 4735 / LMG 14903 / NBRC 16000 / CB 81)</name>
    <name type="common">Caulobacter subvibrioides</name>
    <dbReference type="NCBI Taxonomy" id="633149"/>
    <lineage>
        <taxon>Bacteria</taxon>
        <taxon>Pseudomonadati</taxon>
        <taxon>Pseudomonadota</taxon>
        <taxon>Alphaproteobacteria</taxon>
        <taxon>Caulobacterales</taxon>
        <taxon>Caulobacteraceae</taxon>
        <taxon>Brevundimonas</taxon>
    </lineage>
</organism>